<keyword evidence="3" id="KW-1185">Reference proteome</keyword>
<evidence type="ECO:0000256" key="1">
    <source>
        <dbReference type="ARBA" id="ARBA00022679"/>
    </source>
</evidence>
<proteinExistence type="predicted"/>
<dbReference type="Pfam" id="PF02515">
    <property type="entry name" value="CoA_transf_3"/>
    <property type="match status" value="1"/>
</dbReference>
<dbReference type="InterPro" id="IPR044855">
    <property type="entry name" value="CoA-Trfase_III_dom3_sf"/>
</dbReference>
<dbReference type="GO" id="GO:0008410">
    <property type="term" value="F:CoA-transferase activity"/>
    <property type="evidence" value="ECO:0007669"/>
    <property type="project" value="TreeGrafter"/>
</dbReference>
<organism evidence="2 3">
    <name type="scientific">Leucobacter komagatae</name>
    <dbReference type="NCBI Taxonomy" id="55969"/>
    <lineage>
        <taxon>Bacteria</taxon>
        <taxon>Bacillati</taxon>
        <taxon>Actinomycetota</taxon>
        <taxon>Actinomycetes</taxon>
        <taxon>Micrococcales</taxon>
        <taxon>Microbacteriaceae</taxon>
        <taxon>Leucobacter</taxon>
    </lineage>
</organism>
<dbReference type="Gene3D" id="3.40.50.10540">
    <property type="entry name" value="Crotonobetainyl-coa:carnitine coa-transferase, domain 1"/>
    <property type="match status" value="1"/>
</dbReference>
<accession>A0A0D0H5D0</accession>
<dbReference type="InterPro" id="IPR050483">
    <property type="entry name" value="CoA-transferase_III_domain"/>
</dbReference>
<keyword evidence="1 2" id="KW-0808">Transferase</keyword>
<dbReference type="PANTHER" id="PTHR48207:SF3">
    <property type="entry name" value="SUCCINATE--HYDROXYMETHYLGLUTARATE COA-TRANSFERASE"/>
    <property type="match status" value="1"/>
</dbReference>
<comment type="caution">
    <text evidence="2">The sequence shown here is derived from an EMBL/GenBank/DDBJ whole genome shotgun (WGS) entry which is preliminary data.</text>
</comment>
<dbReference type="Proteomes" id="UP000032120">
    <property type="component" value="Unassembled WGS sequence"/>
</dbReference>
<sequence>MQAGAPLAGLLVIDLSRALAGPHAGQMLGDLGARVIKVESPGTGDETRSWGPPFVTGNDGENYSTYFLSCNRNKESIALDLKSDDGRAVLTDLIARADILVENFRTGVMERLGFGTSALAALNPRLIQLSITGFGHDGPEGGRAGYDQIVQGEAGLMSITGPGPDNPQRVGTPIADLLGGIHGVVGVLAALHERVATGRGRVVRTSLLSSIVGVHAFQGTRATVAGQTPQAQGNHHPSIAPYGLFRCRDSQVQISVANDRLWQAFCTEFGLDPRTPGLESNPDRVANREATIAFVEQAFSGVDAAELLARLSSAGIPAGKVRNLTEVYAWDQVRSQGLIVDVEHSALGEISLPGPVLRFFDVDADGEQEHARTSHDAPPTLDEHGPAIREWLRAEAVR</sequence>
<evidence type="ECO:0000313" key="3">
    <source>
        <dbReference type="Proteomes" id="UP000032120"/>
    </source>
</evidence>
<dbReference type="InterPro" id="IPR003673">
    <property type="entry name" value="CoA-Trfase_fam_III"/>
</dbReference>
<protein>
    <submittedName>
        <fullName evidence="2">CoA-transferase</fullName>
    </submittedName>
</protein>
<dbReference type="EMBL" id="JXSQ01000012">
    <property type="protein sequence ID" value="KIP52375.1"/>
    <property type="molecule type" value="Genomic_DNA"/>
</dbReference>
<dbReference type="InterPro" id="IPR023606">
    <property type="entry name" value="CoA-Trfase_III_dom_1_sf"/>
</dbReference>
<name>A0A0D0H5D0_9MICO</name>
<dbReference type="Gene3D" id="3.30.1540.10">
    <property type="entry name" value="formyl-coa transferase, domain 3"/>
    <property type="match status" value="1"/>
</dbReference>
<dbReference type="PANTHER" id="PTHR48207">
    <property type="entry name" value="SUCCINATE--HYDROXYMETHYLGLUTARATE COA-TRANSFERASE"/>
    <property type="match status" value="1"/>
</dbReference>
<reference evidence="2 3" key="1">
    <citation type="submission" date="2015-01" db="EMBL/GenBank/DDBJ databases">
        <title>Draft genome sequence of Leucobacter komagatae strain VKM ST2845.</title>
        <authorList>
            <person name="Karlyshev A.V."/>
            <person name="Kudryashova E.B."/>
        </authorList>
    </citation>
    <scope>NUCLEOTIDE SEQUENCE [LARGE SCALE GENOMIC DNA]</scope>
    <source>
        <strain evidence="2 3">VKM ST2845</strain>
    </source>
</reference>
<dbReference type="AlphaFoldDB" id="A0A0D0H5D0"/>
<gene>
    <name evidence="2" type="ORF">SD72_09675</name>
</gene>
<dbReference type="SUPFAM" id="SSF89796">
    <property type="entry name" value="CoA-transferase family III (CaiB/BaiF)"/>
    <property type="match status" value="1"/>
</dbReference>
<evidence type="ECO:0000313" key="2">
    <source>
        <dbReference type="EMBL" id="KIP52375.1"/>
    </source>
</evidence>